<gene>
    <name evidence="1" type="ORF">H6G83_16320</name>
</gene>
<evidence type="ECO:0000313" key="2">
    <source>
        <dbReference type="Proteomes" id="UP000661112"/>
    </source>
</evidence>
<proteinExistence type="predicted"/>
<accession>A0ABR8D629</accession>
<reference evidence="1 2" key="1">
    <citation type="journal article" date="2020" name="ISME J.">
        <title>Comparative genomics reveals insights into cyanobacterial evolution and habitat adaptation.</title>
        <authorList>
            <person name="Chen M.Y."/>
            <person name="Teng W.K."/>
            <person name="Zhao L."/>
            <person name="Hu C.X."/>
            <person name="Zhou Y.K."/>
            <person name="Han B.P."/>
            <person name="Song L.R."/>
            <person name="Shu W.S."/>
        </authorList>
    </citation>
    <scope>NUCLEOTIDE SEQUENCE [LARGE SCALE GENOMIC DNA]</scope>
    <source>
        <strain evidence="1 2">FACHB-119</strain>
    </source>
</reference>
<dbReference type="EMBL" id="JACJSG010000021">
    <property type="protein sequence ID" value="MBD2502159.1"/>
    <property type="molecule type" value="Genomic_DNA"/>
</dbReference>
<protein>
    <submittedName>
        <fullName evidence="1">Uncharacterized protein</fullName>
    </submittedName>
</protein>
<dbReference type="Proteomes" id="UP000661112">
    <property type="component" value="Unassembled WGS sequence"/>
</dbReference>
<dbReference type="RefSeq" id="WP_190474148.1">
    <property type="nucleotide sequence ID" value="NZ_JACJSG010000021.1"/>
</dbReference>
<evidence type="ECO:0000313" key="1">
    <source>
        <dbReference type="EMBL" id="MBD2502159.1"/>
    </source>
</evidence>
<comment type="caution">
    <text evidence="1">The sequence shown here is derived from an EMBL/GenBank/DDBJ whole genome shotgun (WGS) entry which is preliminary data.</text>
</comment>
<keyword evidence="2" id="KW-1185">Reference proteome</keyword>
<sequence>MFKLLYKLKNRELICLGAVEAGFAPNVGRGSPTHRGDCGVVGNDAAVFG</sequence>
<name>A0ABR8D629_9NOST</name>
<organism evidence="1 2">
    <name type="scientific">Anabaena azotica FACHB-119</name>
    <dbReference type="NCBI Taxonomy" id="947527"/>
    <lineage>
        <taxon>Bacteria</taxon>
        <taxon>Bacillati</taxon>
        <taxon>Cyanobacteriota</taxon>
        <taxon>Cyanophyceae</taxon>
        <taxon>Nostocales</taxon>
        <taxon>Nostocaceae</taxon>
        <taxon>Anabaena</taxon>
        <taxon>Anabaena azotica</taxon>
    </lineage>
</organism>